<organism evidence="1 2">
    <name type="scientific">Roridomyces roridus</name>
    <dbReference type="NCBI Taxonomy" id="1738132"/>
    <lineage>
        <taxon>Eukaryota</taxon>
        <taxon>Fungi</taxon>
        <taxon>Dikarya</taxon>
        <taxon>Basidiomycota</taxon>
        <taxon>Agaricomycotina</taxon>
        <taxon>Agaricomycetes</taxon>
        <taxon>Agaricomycetidae</taxon>
        <taxon>Agaricales</taxon>
        <taxon>Marasmiineae</taxon>
        <taxon>Mycenaceae</taxon>
        <taxon>Roridomyces</taxon>
    </lineage>
</organism>
<protein>
    <submittedName>
        <fullName evidence="1">Uncharacterized protein</fullName>
    </submittedName>
</protein>
<dbReference type="Proteomes" id="UP001221142">
    <property type="component" value="Unassembled WGS sequence"/>
</dbReference>
<reference evidence="1" key="1">
    <citation type="submission" date="2023-03" db="EMBL/GenBank/DDBJ databases">
        <title>Massive genome expansion in bonnet fungi (Mycena s.s.) driven by repeated elements and novel gene families across ecological guilds.</title>
        <authorList>
            <consortium name="Lawrence Berkeley National Laboratory"/>
            <person name="Harder C.B."/>
            <person name="Miyauchi S."/>
            <person name="Viragh M."/>
            <person name="Kuo A."/>
            <person name="Thoen E."/>
            <person name="Andreopoulos B."/>
            <person name="Lu D."/>
            <person name="Skrede I."/>
            <person name="Drula E."/>
            <person name="Henrissat B."/>
            <person name="Morin E."/>
            <person name="Kohler A."/>
            <person name="Barry K."/>
            <person name="LaButti K."/>
            <person name="Morin E."/>
            <person name="Salamov A."/>
            <person name="Lipzen A."/>
            <person name="Mereny Z."/>
            <person name="Hegedus B."/>
            <person name="Baldrian P."/>
            <person name="Stursova M."/>
            <person name="Weitz H."/>
            <person name="Taylor A."/>
            <person name="Grigoriev I.V."/>
            <person name="Nagy L.G."/>
            <person name="Martin F."/>
            <person name="Kauserud H."/>
        </authorList>
    </citation>
    <scope>NUCLEOTIDE SEQUENCE</scope>
    <source>
        <strain evidence="1">9284</strain>
    </source>
</reference>
<proteinExistence type="predicted"/>
<evidence type="ECO:0000313" key="2">
    <source>
        <dbReference type="Proteomes" id="UP001221142"/>
    </source>
</evidence>
<accession>A0AAD7FA24</accession>
<name>A0AAD7FA24_9AGAR</name>
<keyword evidence="2" id="KW-1185">Reference proteome</keyword>
<dbReference type="AlphaFoldDB" id="A0AAD7FA24"/>
<dbReference type="EMBL" id="JARKIF010000055">
    <property type="protein sequence ID" value="KAJ7606619.1"/>
    <property type="molecule type" value="Genomic_DNA"/>
</dbReference>
<evidence type="ECO:0000313" key="1">
    <source>
        <dbReference type="EMBL" id="KAJ7606619.1"/>
    </source>
</evidence>
<sequence length="146" mass="16418">MVVVSPLVALMVEQAQVSGATLAWRRRIGGQALKDFSKNKCHFTRRIPEPEWPLALPSTSAFSTRVGTEESRPEYWLRRRRTPRFSRKLSTSSGSLTTLYECIAFSNEKPNVALSVRVMQQHARSTYATYSISFPPIPPLPPTSPP</sequence>
<gene>
    <name evidence="1" type="ORF">FB45DRAFT_949489</name>
</gene>
<comment type="caution">
    <text evidence="1">The sequence shown here is derived from an EMBL/GenBank/DDBJ whole genome shotgun (WGS) entry which is preliminary data.</text>
</comment>